<gene>
    <name evidence="1" type="ORF">C0030_005965</name>
</gene>
<sequence>MNDRLNELLRASKYFENIVDEAGFDGIHKLEAINRGVTELTGFNPLKIMGMSVVSSEDEDGNTNDLTVLFDRRGV</sequence>
<proteinExistence type="predicted"/>
<organism evidence="1 2">
    <name type="scientific">Candidatus Liberibacter solanacearum</name>
    <dbReference type="NCBI Taxonomy" id="556287"/>
    <lineage>
        <taxon>Bacteria</taxon>
        <taxon>Pseudomonadati</taxon>
        <taxon>Pseudomonadota</taxon>
        <taxon>Alphaproteobacteria</taxon>
        <taxon>Hyphomicrobiales</taxon>
        <taxon>Rhizobiaceae</taxon>
        <taxon>Liberibacter</taxon>
    </lineage>
</organism>
<accession>A0A3R7NIL0</accession>
<dbReference type="AlphaFoldDB" id="A0A3R7NIL0"/>
<dbReference type="EMBL" id="PKRU02000033">
    <property type="protein sequence ID" value="RPD36777.1"/>
    <property type="molecule type" value="Genomic_DNA"/>
</dbReference>
<dbReference type="RefSeq" id="WP_103847164.1">
    <property type="nucleotide sequence ID" value="NZ_PKRU02000033.1"/>
</dbReference>
<evidence type="ECO:0000313" key="1">
    <source>
        <dbReference type="EMBL" id="RPD36777.1"/>
    </source>
</evidence>
<dbReference type="Proteomes" id="UP000236895">
    <property type="component" value="Unassembled WGS sequence"/>
</dbReference>
<reference evidence="1 2" key="1">
    <citation type="submission" date="2018-11" db="EMBL/GenBank/DDBJ databases">
        <title>Genome Analysis of Haplotype D of Candidatus Liberibacter Solanacearum.</title>
        <authorList>
            <person name="Katsir L."/>
            <person name="Ruan Z."/>
            <person name="Santos Garcia D."/>
            <person name="Piasezky A."/>
            <person name="Jiang J."/>
            <person name="Sela N."/>
            <person name="Freilich S."/>
            <person name="Bahar O."/>
        </authorList>
    </citation>
    <scope>NUCLEOTIDE SEQUENCE [LARGE SCALE GENOMIC DNA]</scope>
    <source>
        <strain evidence="2">haplotype D1</strain>
    </source>
</reference>
<evidence type="ECO:0000313" key="2">
    <source>
        <dbReference type="Proteomes" id="UP000236895"/>
    </source>
</evidence>
<protein>
    <submittedName>
        <fullName evidence="1">Uncharacterized protein</fullName>
    </submittedName>
</protein>
<comment type="caution">
    <text evidence="1">The sequence shown here is derived from an EMBL/GenBank/DDBJ whole genome shotgun (WGS) entry which is preliminary data.</text>
</comment>
<name>A0A3R7NIL0_9HYPH</name>